<dbReference type="SMART" id="SM00382">
    <property type="entry name" value="AAA"/>
    <property type="match status" value="2"/>
</dbReference>
<dbReference type="InterPro" id="IPR032524">
    <property type="entry name" value="ABC_tran_C"/>
</dbReference>
<dbReference type="Proteomes" id="UP000070224">
    <property type="component" value="Unassembled WGS sequence"/>
</dbReference>
<evidence type="ECO:0000313" key="16">
    <source>
        <dbReference type="Proteomes" id="UP000070224"/>
    </source>
</evidence>
<dbReference type="GO" id="GO:0006412">
    <property type="term" value="P:translation"/>
    <property type="evidence" value="ECO:0007669"/>
    <property type="project" value="UniProtKB-KW"/>
</dbReference>
<dbReference type="GO" id="GO:0000049">
    <property type="term" value="F:tRNA binding"/>
    <property type="evidence" value="ECO:0007669"/>
    <property type="project" value="UniProtKB-KW"/>
</dbReference>
<feature type="region of interest" description="Disordered" evidence="13">
    <location>
        <begin position="528"/>
        <end position="559"/>
    </location>
</feature>
<organism evidence="15 16">
    <name type="scientific">Porphyromonas somerae</name>
    <dbReference type="NCBI Taxonomy" id="322095"/>
    <lineage>
        <taxon>Bacteria</taxon>
        <taxon>Pseudomonadati</taxon>
        <taxon>Bacteroidota</taxon>
        <taxon>Bacteroidia</taxon>
        <taxon>Bacteroidales</taxon>
        <taxon>Porphyromonadaceae</taxon>
        <taxon>Porphyromonas</taxon>
    </lineage>
</organism>
<dbReference type="InterPro" id="IPR037118">
    <property type="entry name" value="Val-tRNA_synth_C_sf"/>
</dbReference>
<evidence type="ECO:0000259" key="14">
    <source>
        <dbReference type="PROSITE" id="PS50893"/>
    </source>
</evidence>
<dbReference type="PROSITE" id="PS50893">
    <property type="entry name" value="ABC_TRANSPORTER_2"/>
    <property type="match status" value="2"/>
</dbReference>
<dbReference type="PROSITE" id="PS00211">
    <property type="entry name" value="ABC_TRANSPORTER_1"/>
    <property type="match status" value="1"/>
</dbReference>
<feature type="coiled-coil region" evidence="12">
    <location>
        <begin position="566"/>
        <end position="624"/>
    </location>
</feature>
<evidence type="ECO:0000256" key="2">
    <source>
        <dbReference type="ARBA" id="ARBA00022490"/>
    </source>
</evidence>
<dbReference type="GO" id="GO:0016887">
    <property type="term" value="F:ATP hydrolysis activity"/>
    <property type="evidence" value="ECO:0007669"/>
    <property type="project" value="InterPro"/>
</dbReference>
<dbReference type="InterPro" id="IPR032781">
    <property type="entry name" value="ABC_tran_Xtn"/>
</dbReference>
<dbReference type="InterPro" id="IPR003593">
    <property type="entry name" value="AAA+_ATPase"/>
</dbReference>
<keyword evidence="5" id="KW-0677">Repeat</keyword>
<dbReference type="InterPro" id="IPR003439">
    <property type="entry name" value="ABC_transporter-like_ATP-bd"/>
</dbReference>
<dbReference type="InterPro" id="IPR017871">
    <property type="entry name" value="ABC_transporter-like_CS"/>
</dbReference>
<dbReference type="GO" id="GO:0019843">
    <property type="term" value="F:rRNA binding"/>
    <property type="evidence" value="ECO:0007669"/>
    <property type="project" value="UniProtKB-KW"/>
</dbReference>
<comment type="caution">
    <text evidence="15">The sequence shown here is derived from an EMBL/GenBank/DDBJ whole genome shotgun (WGS) entry which is preliminary data.</text>
</comment>
<keyword evidence="4" id="KW-0699">rRNA-binding</keyword>
<evidence type="ECO:0000256" key="12">
    <source>
        <dbReference type="SAM" id="Coils"/>
    </source>
</evidence>
<keyword evidence="3" id="KW-0820">tRNA-binding</keyword>
<dbReference type="PANTHER" id="PTHR42855">
    <property type="entry name" value="ABC TRANSPORTER ATP-BINDING SUBUNIT"/>
    <property type="match status" value="1"/>
</dbReference>
<evidence type="ECO:0000256" key="4">
    <source>
        <dbReference type="ARBA" id="ARBA00022730"/>
    </source>
</evidence>
<dbReference type="OrthoDB" id="1521973at2"/>
<dbReference type="InterPro" id="IPR027417">
    <property type="entry name" value="P-loop_NTPase"/>
</dbReference>
<comment type="similarity">
    <text evidence="1">Belongs to the ABC transporter superfamily. ABCF family. Translational throttle EttA subfamily.</text>
</comment>
<dbReference type="STRING" id="322095.HMPREF3185_02194"/>
<dbReference type="AlphaFoldDB" id="A0A134AYW7"/>
<dbReference type="GO" id="GO:0006417">
    <property type="term" value="P:regulation of translation"/>
    <property type="evidence" value="ECO:0007669"/>
    <property type="project" value="UniProtKB-KW"/>
</dbReference>
<keyword evidence="11" id="KW-0648">Protein biosynthesis</keyword>
<dbReference type="CDD" id="cd03221">
    <property type="entry name" value="ABCF_EF-3"/>
    <property type="match status" value="2"/>
</dbReference>
<dbReference type="Pfam" id="PF16326">
    <property type="entry name" value="ABC_tran_CTD"/>
    <property type="match status" value="1"/>
</dbReference>
<evidence type="ECO:0000256" key="7">
    <source>
        <dbReference type="ARBA" id="ARBA00022801"/>
    </source>
</evidence>
<keyword evidence="6" id="KW-0547">Nucleotide-binding</keyword>
<dbReference type="RefSeq" id="WP_060936184.1">
    <property type="nucleotide sequence ID" value="NZ_KQ960466.1"/>
</dbReference>
<evidence type="ECO:0000256" key="9">
    <source>
        <dbReference type="ARBA" id="ARBA00022845"/>
    </source>
</evidence>
<keyword evidence="10" id="KW-0694">RNA-binding</keyword>
<name>A0A134AYW7_9PORP</name>
<proteinExistence type="inferred from homology"/>
<evidence type="ECO:0000256" key="13">
    <source>
        <dbReference type="SAM" id="MobiDB-lite"/>
    </source>
</evidence>
<keyword evidence="2" id="KW-0963">Cytoplasm</keyword>
<dbReference type="EMBL" id="LSDK01000152">
    <property type="protein sequence ID" value="KXB72879.1"/>
    <property type="molecule type" value="Genomic_DNA"/>
</dbReference>
<protein>
    <submittedName>
        <fullName evidence="15">ABC transporter, ATP-binding protein</fullName>
    </submittedName>
</protein>
<sequence>MLQVEQLTKSFGDRVLFSDISFSIERGQKVGLIAPNGTGKSTLMRILLGREPQDSGTITYERDIKQAFLPQLPDLPETGTILEACFSPYDPVAQLTLAWEIAVEAGDSQTMERLLPEMEAKGAWHYEQRAKEILGALGIHNYQRSVKGLSGGEAKRIALGSTLISQPDLLFLDEPTNHLDLKSIEWLESYLARSTMGLLLITHDRYFLDRVCNQIIELDGGHLYRYKGNYDYYLAKREERHEQEEQSRQRALNLYRRELEWMRRQPQARGTKAQYRIDAFHELEAETRPAQRTDEVQLGASSTRIGKKIFEAHHVNKRFGDKVLLQDFNYVFSRYDKVGIIGENGVGKTTFLRMLLGEIEPDSGHFEIGETIRFGYYSQEPPTFAPGKRVIDIVQEIAENFELPAGRTQVERLSASQILTRFLFPPERQYTPVEKLSGGELRRLYLCTVLVTCPNFLVLDEPTNDLDILTLQALEEYLADFAGCVLIVSHDRFFMDKVVNHLFTFEGAGVVRDFPGSYTLYRMKREEEERQKAEASQPRKATPQPAEPRRTANRPARLTYAERRELEEITARIPQLDEEKTSLEAKLSTGTLSHEELMKASERIGELIEEMDLLTLRQLELEEKEA</sequence>
<evidence type="ECO:0000256" key="8">
    <source>
        <dbReference type="ARBA" id="ARBA00022840"/>
    </source>
</evidence>
<dbReference type="Pfam" id="PF12848">
    <property type="entry name" value="ABC_tran_Xtn"/>
    <property type="match status" value="1"/>
</dbReference>
<dbReference type="FunFam" id="3.40.50.300:FF:000183">
    <property type="entry name" value="ABC transporter ATP-binding protein yjjK"/>
    <property type="match status" value="1"/>
</dbReference>
<evidence type="ECO:0000256" key="5">
    <source>
        <dbReference type="ARBA" id="ARBA00022737"/>
    </source>
</evidence>
<dbReference type="Pfam" id="PF00005">
    <property type="entry name" value="ABC_tran"/>
    <property type="match status" value="2"/>
</dbReference>
<keyword evidence="16" id="KW-1185">Reference proteome</keyword>
<keyword evidence="12" id="KW-0175">Coiled coil</keyword>
<gene>
    <name evidence="15" type="ORF">HMPREF3185_02194</name>
</gene>
<dbReference type="Gene3D" id="1.10.287.380">
    <property type="entry name" value="Valyl-tRNA synthetase, C-terminal domain"/>
    <property type="match status" value="1"/>
</dbReference>
<dbReference type="FunFam" id="3.40.50.300:FF:000011">
    <property type="entry name" value="Putative ABC transporter ATP-binding component"/>
    <property type="match status" value="1"/>
</dbReference>
<evidence type="ECO:0000256" key="10">
    <source>
        <dbReference type="ARBA" id="ARBA00022884"/>
    </source>
</evidence>
<feature type="domain" description="ABC transporter" evidence="14">
    <location>
        <begin position="2"/>
        <end position="245"/>
    </location>
</feature>
<dbReference type="InterPro" id="IPR051309">
    <property type="entry name" value="ABCF_ATPase"/>
</dbReference>
<accession>A0A134AYW7</accession>
<dbReference type="SUPFAM" id="SSF52540">
    <property type="entry name" value="P-loop containing nucleoside triphosphate hydrolases"/>
    <property type="match status" value="2"/>
</dbReference>
<feature type="domain" description="ABC transporter" evidence="14">
    <location>
        <begin position="310"/>
        <end position="532"/>
    </location>
</feature>
<dbReference type="GO" id="GO:0005524">
    <property type="term" value="F:ATP binding"/>
    <property type="evidence" value="ECO:0007669"/>
    <property type="project" value="UniProtKB-KW"/>
</dbReference>
<dbReference type="Gene3D" id="3.40.50.300">
    <property type="entry name" value="P-loop containing nucleotide triphosphate hydrolases"/>
    <property type="match status" value="2"/>
</dbReference>
<keyword evidence="7" id="KW-0378">Hydrolase</keyword>
<dbReference type="PATRIC" id="fig|322095.3.peg.2173"/>
<evidence type="ECO:0000256" key="3">
    <source>
        <dbReference type="ARBA" id="ARBA00022555"/>
    </source>
</evidence>
<evidence type="ECO:0000313" key="15">
    <source>
        <dbReference type="EMBL" id="KXB72879.1"/>
    </source>
</evidence>
<reference evidence="16" key="1">
    <citation type="submission" date="2016-01" db="EMBL/GenBank/DDBJ databases">
        <authorList>
            <person name="Mitreva M."/>
            <person name="Pepin K.H."/>
            <person name="Mihindukulasuriya K.A."/>
            <person name="Fulton R."/>
            <person name="Fronick C."/>
            <person name="O'Laughlin M."/>
            <person name="Miner T."/>
            <person name="Herter B."/>
            <person name="Rosa B.A."/>
            <person name="Cordes M."/>
            <person name="Tomlinson C."/>
            <person name="Wollam A."/>
            <person name="Palsikar V.B."/>
            <person name="Mardis E.R."/>
            <person name="Wilson R.K."/>
        </authorList>
    </citation>
    <scope>NUCLEOTIDE SEQUENCE [LARGE SCALE GENOMIC DNA]</scope>
    <source>
        <strain evidence="16">KA00683</strain>
    </source>
</reference>
<evidence type="ECO:0000256" key="1">
    <source>
        <dbReference type="ARBA" id="ARBA00005868"/>
    </source>
</evidence>
<dbReference type="GO" id="GO:0003677">
    <property type="term" value="F:DNA binding"/>
    <property type="evidence" value="ECO:0007669"/>
    <property type="project" value="InterPro"/>
</dbReference>
<evidence type="ECO:0000256" key="6">
    <source>
        <dbReference type="ARBA" id="ARBA00022741"/>
    </source>
</evidence>
<dbReference type="PANTHER" id="PTHR42855:SF1">
    <property type="entry name" value="ABC TRANSPORTER DOMAIN-CONTAINING PROTEIN"/>
    <property type="match status" value="1"/>
</dbReference>
<evidence type="ECO:0000256" key="11">
    <source>
        <dbReference type="ARBA" id="ARBA00022917"/>
    </source>
</evidence>
<keyword evidence="9" id="KW-0810">Translation regulation</keyword>
<keyword evidence="8 15" id="KW-0067">ATP-binding</keyword>